<sequence>MSIEEVERKIPLSPRQIFDHSQILSTEIENFRDAFERNERFKELDGLIRKNHQIYEVNEADCIPLLQSSTLSKLNEKMARVVGRLESLCKPHFFETDIKDFDPLCLTQSDILRLSEAELLRIKPNIELIDRLDDQHNTSKSSLTDNATHTT</sequence>
<name>A0A915CV94_9BILA</name>
<proteinExistence type="predicted"/>
<dbReference type="WBParaSite" id="jg12517">
    <property type="protein sequence ID" value="jg12517"/>
    <property type="gene ID" value="jg12517"/>
</dbReference>
<dbReference type="AlphaFoldDB" id="A0A915CV94"/>
<protein>
    <submittedName>
        <fullName evidence="2">Uncharacterized protein</fullName>
    </submittedName>
</protein>
<evidence type="ECO:0000313" key="2">
    <source>
        <dbReference type="WBParaSite" id="jg12517"/>
    </source>
</evidence>
<dbReference type="Proteomes" id="UP000887574">
    <property type="component" value="Unplaced"/>
</dbReference>
<reference evidence="2" key="1">
    <citation type="submission" date="2022-11" db="UniProtKB">
        <authorList>
            <consortium name="WormBaseParasite"/>
        </authorList>
    </citation>
    <scope>IDENTIFICATION</scope>
</reference>
<keyword evidence="1" id="KW-1185">Reference proteome</keyword>
<organism evidence="1 2">
    <name type="scientific">Ditylenchus dipsaci</name>
    <dbReference type="NCBI Taxonomy" id="166011"/>
    <lineage>
        <taxon>Eukaryota</taxon>
        <taxon>Metazoa</taxon>
        <taxon>Ecdysozoa</taxon>
        <taxon>Nematoda</taxon>
        <taxon>Chromadorea</taxon>
        <taxon>Rhabditida</taxon>
        <taxon>Tylenchina</taxon>
        <taxon>Tylenchomorpha</taxon>
        <taxon>Sphaerularioidea</taxon>
        <taxon>Anguinidae</taxon>
        <taxon>Anguininae</taxon>
        <taxon>Ditylenchus</taxon>
    </lineage>
</organism>
<accession>A0A915CV94</accession>
<evidence type="ECO:0000313" key="1">
    <source>
        <dbReference type="Proteomes" id="UP000887574"/>
    </source>
</evidence>